<dbReference type="Proteomes" id="UP000316476">
    <property type="component" value="Unassembled WGS sequence"/>
</dbReference>
<evidence type="ECO:0000259" key="3">
    <source>
        <dbReference type="Pfam" id="PF12696"/>
    </source>
</evidence>
<keyword evidence="2" id="KW-0812">Transmembrane</keyword>
<dbReference type="Gene3D" id="3.40.50.300">
    <property type="entry name" value="P-loop containing nucleotide triphosphate hydrolases"/>
    <property type="match status" value="1"/>
</dbReference>
<dbReference type="Pfam" id="PF12696">
    <property type="entry name" value="TraG-D_C"/>
    <property type="match status" value="1"/>
</dbReference>
<feature type="transmembrane region" description="Helical" evidence="2">
    <location>
        <begin position="49"/>
        <end position="82"/>
    </location>
</feature>
<reference evidence="4 5" key="1">
    <citation type="submission" date="2019-02" db="EMBL/GenBank/DDBJ databases">
        <title>Deep-cultivation of Planctomycetes and their phenomic and genomic characterization uncovers novel biology.</title>
        <authorList>
            <person name="Wiegand S."/>
            <person name="Jogler M."/>
            <person name="Boedeker C."/>
            <person name="Pinto D."/>
            <person name="Vollmers J."/>
            <person name="Rivas-Marin E."/>
            <person name="Kohn T."/>
            <person name="Peeters S.H."/>
            <person name="Heuer A."/>
            <person name="Rast P."/>
            <person name="Oberbeckmann S."/>
            <person name="Bunk B."/>
            <person name="Jeske O."/>
            <person name="Meyerdierks A."/>
            <person name="Storesund J.E."/>
            <person name="Kallscheuer N."/>
            <person name="Luecker S."/>
            <person name="Lage O.M."/>
            <person name="Pohl T."/>
            <person name="Merkel B.J."/>
            <person name="Hornburger P."/>
            <person name="Mueller R.-W."/>
            <person name="Bruemmer F."/>
            <person name="Labrenz M."/>
            <person name="Spormann A.M."/>
            <person name="Op Den Camp H."/>
            <person name="Overmann J."/>
            <person name="Amann R."/>
            <person name="Jetten M.S.M."/>
            <person name="Mascher T."/>
            <person name="Medema M.H."/>
            <person name="Devos D.P."/>
            <person name="Kaster A.-K."/>
            <person name="Ovreas L."/>
            <person name="Rohde M."/>
            <person name="Galperin M.Y."/>
            <person name="Jogler C."/>
        </authorList>
    </citation>
    <scope>NUCLEOTIDE SEQUENCE [LARGE SCALE GENOMIC DNA]</scope>
    <source>
        <strain evidence="4 5">V7</strain>
    </source>
</reference>
<dbReference type="EMBL" id="SJPZ01000002">
    <property type="protein sequence ID" value="TWU62652.1"/>
    <property type="molecule type" value="Genomic_DNA"/>
</dbReference>
<dbReference type="InterPro" id="IPR032689">
    <property type="entry name" value="TraG-D_C"/>
</dbReference>
<gene>
    <name evidence="4" type="ORF">V7x_43870</name>
</gene>
<accession>A0A5C6FN80</accession>
<organism evidence="4 5">
    <name type="scientific">Crateriforma conspicua</name>
    <dbReference type="NCBI Taxonomy" id="2527996"/>
    <lineage>
        <taxon>Bacteria</taxon>
        <taxon>Pseudomonadati</taxon>
        <taxon>Planctomycetota</taxon>
        <taxon>Planctomycetia</taxon>
        <taxon>Planctomycetales</taxon>
        <taxon>Planctomycetaceae</taxon>
        <taxon>Crateriforma</taxon>
    </lineage>
</organism>
<evidence type="ECO:0000313" key="5">
    <source>
        <dbReference type="Proteomes" id="UP000316476"/>
    </source>
</evidence>
<feature type="compositionally biased region" description="Basic and acidic residues" evidence="1">
    <location>
        <begin position="798"/>
        <end position="808"/>
    </location>
</feature>
<feature type="transmembrane region" description="Helical" evidence="2">
    <location>
        <begin position="185"/>
        <end position="202"/>
    </location>
</feature>
<evidence type="ECO:0000313" key="4">
    <source>
        <dbReference type="EMBL" id="TWU62652.1"/>
    </source>
</evidence>
<sequence length="894" mass="98453">MPRSVYRQSSGNPIQHQLVPAEPLELEFAYYRGVDNDDGEFTSKVLMELVLASFAALLCCWIQLFIFDVTLFVMLIAGIFLLMAWRSVKSHLVAIRDVSIAVIGIAWIYHLFPVPVAIEVYVALTATALVAREVVRHFTFVATVSPTSVDAAWDTREAICWQTLASSLLLVPVALSVLIPQHAAILLMITVIGWVIMLTAYGNSPEIYVRGFQSAVNTWCSYNRDDQPLAGVLTSPSGNCRRRLTMLVVAVLLNVFAFFRVTSLLQVSEVSISFGRVFSSGNLLEVFFSVGLLLLLCAVLALVPVLLMFLAIGIVGTPVFGRLSIPKPSFVPASEWKEITDRIRSSQNEIERDSLYLGRVTFDQSPMLVPSEVFREHAHFLGDSGSGKTARGLSPFIEQVIGGGNASVMVLDLKGDSPELLQTLKQGAKTAKALNGIDVPVRYFTQRDDLATYGFNPFKLPCWSRLNELQKTDILCGALGLNYGSDYGEGYFSSANASVLYATVSHFPDIKNFEQLRDKLAYVISSPKRHGLDDKSKDAGNHVKMSVTRLASIAALNITDECTPNQAVADFCIDPTRLFLHPEAHYFSLSATLGPGSSPEIGRLASYMLLTAATLTERKVPVYLVVDEFQRMASRNLDYLLQLARSMGVAVILANQSMQDLIRYDLTSTLETNCRYRQWFAISGWDDQERLSKASGETVDTMDSITVSQSVSDRGTTTSTSRSRNDFIAPRLTKNDIKLVSDDDRKSVVLINRGAGYAQYGGMPVIIESDFHISAAEYGQRKAAPWPSTDTGTFLASDWERPQKEVPHRGRKPSTSPCISKETITVGPASEPHPEPTRNANKPKKQRRKRSKGRAKPQAKTSSKPVTSDSVGVFDRYLQDHPLDPSGSAAAEGQ</sequence>
<keyword evidence="2" id="KW-0472">Membrane</keyword>
<dbReference type="RefSeq" id="WP_197138107.1">
    <property type="nucleotide sequence ID" value="NZ_SJPZ01000002.1"/>
</dbReference>
<feature type="domain" description="TraD/TraG TraM recognition site" evidence="3">
    <location>
        <begin position="621"/>
        <end position="724"/>
    </location>
</feature>
<comment type="caution">
    <text evidence="4">The sequence shown here is derived from an EMBL/GenBank/DDBJ whole genome shotgun (WGS) entry which is preliminary data.</text>
</comment>
<dbReference type="AlphaFoldDB" id="A0A5C6FN80"/>
<protein>
    <submittedName>
        <fullName evidence="4">AAA-like domain protein</fullName>
    </submittedName>
</protein>
<dbReference type="InterPro" id="IPR027417">
    <property type="entry name" value="P-loop_NTPase"/>
</dbReference>
<keyword evidence="2" id="KW-1133">Transmembrane helix</keyword>
<feature type="transmembrane region" description="Helical" evidence="2">
    <location>
        <begin position="287"/>
        <end position="320"/>
    </location>
</feature>
<evidence type="ECO:0000256" key="1">
    <source>
        <dbReference type="SAM" id="MobiDB-lite"/>
    </source>
</evidence>
<feature type="transmembrane region" description="Helical" evidence="2">
    <location>
        <begin position="244"/>
        <end position="267"/>
    </location>
</feature>
<proteinExistence type="predicted"/>
<feature type="compositionally biased region" description="Basic residues" evidence="1">
    <location>
        <begin position="841"/>
        <end position="857"/>
    </location>
</feature>
<feature type="region of interest" description="Disordered" evidence="1">
    <location>
        <begin position="780"/>
        <end position="894"/>
    </location>
</feature>
<evidence type="ECO:0000256" key="2">
    <source>
        <dbReference type="SAM" id="Phobius"/>
    </source>
</evidence>
<feature type="transmembrane region" description="Helical" evidence="2">
    <location>
        <begin position="94"/>
        <end position="112"/>
    </location>
</feature>
<dbReference type="SUPFAM" id="SSF52540">
    <property type="entry name" value="P-loop containing nucleoside triphosphate hydrolases"/>
    <property type="match status" value="1"/>
</dbReference>
<name>A0A5C6FN80_9PLAN</name>
<feature type="compositionally biased region" description="Polar residues" evidence="1">
    <location>
        <begin position="859"/>
        <end position="870"/>
    </location>
</feature>